<keyword evidence="1" id="KW-0472">Membrane</keyword>
<evidence type="ECO:0000256" key="1">
    <source>
        <dbReference type="SAM" id="Phobius"/>
    </source>
</evidence>
<keyword evidence="1" id="KW-0812">Transmembrane</keyword>
<reference evidence="2" key="1">
    <citation type="submission" date="2021-06" db="EMBL/GenBank/DDBJ databases">
        <authorList>
            <person name="Hodson N. C."/>
            <person name="Mongue J. A."/>
            <person name="Jaron S. K."/>
        </authorList>
    </citation>
    <scope>NUCLEOTIDE SEQUENCE</scope>
</reference>
<name>A0A8J2JZ62_9HEXA</name>
<evidence type="ECO:0000313" key="3">
    <source>
        <dbReference type="Proteomes" id="UP000708208"/>
    </source>
</evidence>
<accession>A0A8J2JZ62</accession>
<feature type="transmembrane region" description="Helical" evidence="1">
    <location>
        <begin position="258"/>
        <end position="282"/>
    </location>
</feature>
<dbReference type="EMBL" id="CAJVCH010043915">
    <property type="protein sequence ID" value="CAG7717218.1"/>
    <property type="molecule type" value="Genomic_DNA"/>
</dbReference>
<feature type="transmembrane region" description="Helical" evidence="1">
    <location>
        <begin position="180"/>
        <end position="205"/>
    </location>
</feature>
<feature type="transmembrane region" description="Helical" evidence="1">
    <location>
        <begin position="138"/>
        <end position="160"/>
    </location>
</feature>
<dbReference type="Proteomes" id="UP000708208">
    <property type="component" value="Unassembled WGS sequence"/>
</dbReference>
<protein>
    <submittedName>
        <fullName evidence="2">Uncharacterized protein</fullName>
    </submittedName>
</protein>
<feature type="transmembrane region" description="Helical" evidence="1">
    <location>
        <begin position="45"/>
        <end position="63"/>
    </location>
</feature>
<keyword evidence="3" id="KW-1185">Reference proteome</keyword>
<comment type="caution">
    <text evidence="2">The sequence shown here is derived from an EMBL/GenBank/DDBJ whole genome shotgun (WGS) entry which is preliminary data.</text>
</comment>
<sequence length="388" mass="45123">MFFIAIYAKLNFIPVRVSQYAIFGRAHLKPFTGAILSTETRRWRLWMYDFFVLVTAIDGFYVCTRFVQSLFVRELFHIEQFPIHFFWGASNLVVQFWTKQSFFTWPGYTIGILRQISTNISTQVERNRPWNKMTRHELLAQYMHLMFFVTGIVMIGVILWDWSRLLLIYSSLPTRYQTELTFFICLAFEIISIFTEISCTSINFYKQVLFFELANNKLQGMIEKVQKSRTTGQQSLKEPVAQLRHLQLLVQCFNQGNCYMIFASKLICLSAPVICGFVAIRFFHADPITGMLCIVLIFNAITCYALIYEKAFLIPANMVALKELIKVSLNARRNKSFSEEITKTLKSIPPIGVRVGSFNTMERSSTLIYISFVTEKLASVLVVTKFRY</sequence>
<proteinExistence type="predicted"/>
<organism evidence="2 3">
    <name type="scientific">Allacma fusca</name>
    <dbReference type="NCBI Taxonomy" id="39272"/>
    <lineage>
        <taxon>Eukaryota</taxon>
        <taxon>Metazoa</taxon>
        <taxon>Ecdysozoa</taxon>
        <taxon>Arthropoda</taxon>
        <taxon>Hexapoda</taxon>
        <taxon>Collembola</taxon>
        <taxon>Symphypleona</taxon>
        <taxon>Sminthuridae</taxon>
        <taxon>Allacma</taxon>
    </lineage>
</organism>
<feature type="transmembrane region" description="Helical" evidence="1">
    <location>
        <begin position="288"/>
        <end position="308"/>
    </location>
</feature>
<keyword evidence="1" id="KW-1133">Transmembrane helix</keyword>
<dbReference type="AlphaFoldDB" id="A0A8J2JZ62"/>
<gene>
    <name evidence="2" type="ORF">AFUS01_LOCUS6683</name>
</gene>
<evidence type="ECO:0000313" key="2">
    <source>
        <dbReference type="EMBL" id="CAG7717218.1"/>
    </source>
</evidence>